<comment type="similarity">
    <text evidence="2 7">Belongs to the UDP-glycosyltransferase family.</text>
</comment>
<dbReference type="GO" id="GO:0080043">
    <property type="term" value="F:quercetin 3-O-glucosyltransferase activity"/>
    <property type="evidence" value="ECO:0000318"/>
    <property type="project" value="GO_Central"/>
</dbReference>
<dbReference type="PROSITE" id="PS00375">
    <property type="entry name" value="UDPGT"/>
    <property type="match status" value="1"/>
</dbReference>
<proteinExistence type="inferred from homology"/>
<keyword evidence="10" id="KW-1185">Reference proteome</keyword>
<dbReference type="GO" id="GO:0009718">
    <property type="term" value="P:anthocyanin-containing compound biosynthetic process"/>
    <property type="evidence" value="ECO:0007669"/>
    <property type="project" value="UniProtKB-UniPathway"/>
</dbReference>
<dbReference type="PANTHER" id="PTHR11926">
    <property type="entry name" value="GLUCOSYL/GLUCURONOSYL TRANSFERASES"/>
    <property type="match status" value="1"/>
</dbReference>
<evidence type="ECO:0000256" key="4">
    <source>
        <dbReference type="ARBA" id="ARBA00022679"/>
    </source>
</evidence>
<dbReference type="PANTHER" id="PTHR11926:SF1392">
    <property type="entry name" value="GLYCOSYLTRANSFERASE"/>
    <property type="match status" value="1"/>
</dbReference>
<comment type="caution">
    <text evidence="9">The sequence shown here is derived from an EMBL/GenBank/DDBJ whole genome shotgun (WGS) entry which is preliminary data.</text>
</comment>
<dbReference type="GO" id="GO:0005737">
    <property type="term" value="C:cytoplasm"/>
    <property type="evidence" value="ECO:0000318"/>
    <property type="project" value="GO_Central"/>
</dbReference>
<reference evidence="10" key="1">
    <citation type="journal article" date="2016" name="Nat. Biotechnol.">
        <title>Sequencing wild and cultivated cassava and related species reveals extensive interspecific hybridization and genetic diversity.</title>
        <authorList>
            <person name="Bredeson J.V."/>
            <person name="Lyons J.B."/>
            <person name="Prochnik S.E."/>
            <person name="Wu G.A."/>
            <person name="Ha C.M."/>
            <person name="Edsinger-Gonzales E."/>
            <person name="Grimwood J."/>
            <person name="Schmutz J."/>
            <person name="Rabbi I.Y."/>
            <person name="Egesi C."/>
            <person name="Nauluvula P."/>
            <person name="Lebot V."/>
            <person name="Ndunguru J."/>
            <person name="Mkamilo G."/>
            <person name="Bart R.S."/>
            <person name="Setter T.L."/>
            <person name="Gleadow R.M."/>
            <person name="Kulakow P."/>
            <person name="Ferguson M.E."/>
            <person name="Rounsley S."/>
            <person name="Rokhsar D.S."/>
        </authorList>
    </citation>
    <scope>NUCLEOTIDE SEQUENCE [LARGE SCALE GENOMIC DNA]</scope>
    <source>
        <strain evidence="10">cv. AM560-2</strain>
    </source>
</reference>
<evidence type="ECO:0000313" key="9">
    <source>
        <dbReference type="EMBL" id="OAY38507.1"/>
    </source>
</evidence>
<dbReference type="GO" id="GO:0102970">
    <property type="term" value="F:7-deoxyloganetic acid glucosyltransferase activity"/>
    <property type="evidence" value="ECO:0007669"/>
    <property type="project" value="UniProtKB-EC"/>
</dbReference>
<dbReference type="FunFam" id="3.40.50.2000:FF:000065">
    <property type="entry name" value="Glycosyltransferase"/>
    <property type="match status" value="1"/>
</dbReference>
<dbReference type="CDD" id="cd03784">
    <property type="entry name" value="GT1_Gtf-like"/>
    <property type="match status" value="1"/>
</dbReference>
<gene>
    <name evidence="9" type="ORF">MANES_10G020400v8</name>
</gene>
<dbReference type="EC" id="2.4.1.-" evidence="8"/>
<dbReference type="EMBL" id="CM004396">
    <property type="protein sequence ID" value="OAY38507.1"/>
    <property type="molecule type" value="Genomic_DNA"/>
</dbReference>
<evidence type="ECO:0000256" key="2">
    <source>
        <dbReference type="ARBA" id="ARBA00009995"/>
    </source>
</evidence>
<evidence type="ECO:0000256" key="3">
    <source>
        <dbReference type="ARBA" id="ARBA00022676"/>
    </source>
</evidence>
<dbReference type="GO" id="GO:0080044">
    <property type="term" value="F:quercetin 7-O-glucosyltransferase activity"/>
    <property type="evidence" value="ECO:0000318"/>
    <property type="project" value="GO_Central"/>
</dbReference>
<protein>
    <recommendedName>
        <fullName evidence="8">Glycosyltransferase</fullName>
        <ecNumber evidence="8">2.4.1.-</ecNumber>
    </recommendedName>
</protein>
<comment type="catalytic activity">
    <reaction evidence="5">
        <text>an anthocyanidin + UDP-alpha-D-glucose + H(+) = an anthocyanidin 3-O-beta-D-glucoside + UDP</text>
        <dbReference type="Rhea" id="RHEA:20093"/>
        <dbReference type="ChEBI" id="CHEBI:15378"/>
        <dbReference type="ChEBI" id="CHEBI:16307"/>
        <dbReference type="ChEBI" id="CHEBI:58223"/>
        <dbReference type="ChEBI" id="CHEBI:58885"/>
        <dbReference type="ChEBI" id="CHEBI:143576"/>
        <dbReference type="EC" id="2.4.1.115"/>
    </reaction>
</comment>
<accession>A0A2C9V4K2</accession>
<keyword evidence="4 7" id="KW-0808">Transferase</keyword>
<evidence type="ECO:0000256" key="6">
    <source>
        <dbReference type="ARBA" id="ARBA00051827"/>
    </source>
</evidence>
<dbReference type="InterPro" id="IPR035595">
    <property type="entry name" value="UDP_glycos_trans_CS"/>
</dbReference>
<dbReference type="Pfam" id="PF00201">
    <property type="entry name" value="UDPGT"/>
    <property type="match status" value="1"/>
</dbReference>
<dbReference type="UniPathway" id="UPA00009"/>
<dbReference type="Gramene" id="Manes.10G020400.1.v8.1">
    <property type="protein sequence ID" value="Manes.10G020400.1.v8.1.CDS"/>
    <property type="gene ID" value="Manes.10G020400.v8.1"/>
</dbReference>
<dbReference type="Proteomes" id="UP000091857">
    <property type="component" value="Chromosome 10"/>
</dbReference>
<dbReference type="GO" id="GO:0047213">
    <property type="term" value="F:anthocyanidin 3-O-glucosyltransferase activity"/>
    <property type="evidence" value="ECO:0007669"/>
    <property type="project" value="UniProtKB-EC"/>
</dbReference>
<keyword evidence="3 7" id="KW-0328">Glycosyltransferase</keyword>
<comment type="catalytic activity">
    <reaction evidence="6">
        <text>7-deoxyloganetate + UDP-alpha-D-glucose = 7-deoxyloganate + UDP + H(+)</text>
        <dbReference type="Rhea" id="RHEA:39895"/>
        <dbReference type="ChEBI" id="CHEBI:15378"/>
        <dbReference type="ChEBI" id="CHEBI:58223"/>
        <dbReference type="ChEBI" id="CHEBI:58885"/>
        <dbReference type="ChEBI" id="CHEBI:76844"/>
        <dbReference type="ChEBI" id="CHEBI:76846"/>
        <dbReference type="EC" id="2.4.1.323"/>
    </reaction>
</comment>
<evidence type="ECO:0000256" key="5">
    <source>
        <dbReference type="ARBA" id="ARBA00047606"/>
    </source>
</evidence>
<evidence type="ECO:0000256" key="1">
    <source>
        <dbReference type="ARBA" id="ARBA00004935"/>
    </source>
</evidence>
<evidence type="ECO:0000313" key="10">
    <source>
        <dbReference type="Proteomes" id="UP000091857"/>
    </source>
</evidence>
<dbReference type="InterPro" id="IPR002213">
    <property type="entry name" value="UDP_glucos_trans"/>
</dbReference>
<organism evidence="9 10">
    <name type="scientific">Manihot esculenta</name>
    <name type="common">Cassava</name>
    <name type="synonym">Jatropha manihot</name>
    <dbReference type="NCBI Taxonomy" id="3983"/>
    <lineage>
        <taxon>Eukaryota</taxon>
        <taxon>Viridiplantae</taxon>
        <taxon>Streptophyta</taxon>
        <taxon>Embryophyta</taxon>
        <taxon>Tracheophyta</taxon>
        <taxon>Spermatophyta</taxon>
        <taxon>Magnoliopsida</taxon>
        <taxon>eudicotyledons</taxon>
        <taxon>Gunneridae</taxon>
        <taxon>Pentapetalae</taxon>
        <taxon>rosids</taxon>
        <taxon>fabids</taxon>
        <taxon>Malpighiales</taxon>
        <taxon>Euphorbiaceae</taxon>
        <taxon>Crotonoideae</taxon>
        <taxon>Manihoteae</taxon>
        <taxon>Manihot</taxon>
    </lineage>
</organism>
<sequence length="493" mass="55858">MEQSSSNPPPSPSPAAAPHVLIFPCPAQGHVNSMLKLAELLSLAGLKVSFLNTEHIHELLIQFTDVESRFAKYPGFQFMTISDHLPVDFPRTGNLLLEVMESMEVKSKPTFKRLLIESRPPVNFIIGDGIFGFPLDVAIELGIPVFRFRTISACCFWGYFCIPDLLEACELPIKGEEDMDRLVTKVPGMEKFLRCRDLPSFCRVNDMTDPILLMVLNETRQTPRAQALILNTFEDLEAPILSEIRKHCPKTYTIGPLHELLKTKLRAIKKQESSYQSSNSLWEVDRSCITWLDTQPSESVLYISFGSITVMTRDQLMEFWHGIVNSKKRFLWVIRPDSVTNNDGEVEKIPEELQEGPKERGYVVKWAPQEEVLAHEAIGGFLTHSGWNSTLESIVAGVPMICWPYFADQQLNSRFVSEVWKLGLDMKDLCDRGAVEMMVNDLMVDRRDEFVRSAARMAELARKSVSEGGTSSCNLNRLIEDIRLMSSVQAHDN</sequence>
<evidence type="ECO:0000256" key="8">
    <source>
        <dbReference type="RuleBase" id="RU362057"/>
    </source>
</evidence>
<dbReference type="AlphaFoldDB" id="A0A2C9V4K2"/>
<name>A0A2C9V4K2_MANES</name>
<dbReference type="SUPFAM" id="SSF53756">
    <property type="entry name" value="UDP-Glycosyltransferase/glycogen phosphorylase"/>
    <property type="match status" value="1"/>
</dbReference>
<evidence type="ECO:0000256" key="7">
    <source>
        <dbReference type="RuleBase" id="RU003718"/>
    </source>
</evidence>
<dbReference type="OMA" id="NFRNCTE"/>
<comment type="pathway">
    <text evidence="1">Pigment biosynthesis; anthocyanin biosynthesis.</text>
</comment>
<dbReference type="FunFam" id="3.40.50.2000:FF:000040">
    <property type="entry name" value="UDP-glycosyltransferase 76C1"/>
    <property type="match status" value="1"/>
</dbReference>
<dbReference type="Gene3D" id="3.40.50.2000">
    <property type="entry name" value="Glycogen Phosphorylase B"/>
    <property type="match status" value="2"/>
</dbReference>